<feature type="region of interest" description="Disordered" evidence="1">
    <location>
        <begin position="1"/>
        <end position="66"/>
    </location>
</feature>
<name>A0AAV6S756_SOLSE</name>
<comment type="caution">
    <text evidence="2">The sequence shown here is derived from an EMBL/GenBank/DDBJ whole genome shotgun (WGS) entry which is preliminary data.</text>
</comment>
<evidence type="ECO:0000256" key="1">
    <source>
        <dbReference type="SAM" id="MobiDB-lite"/>
    </source>
</evidence>
<evidence type="ECO:0000313" key="2">
    <source>
        <dbReference type="EMBL" id="KAG7513414.1"/>
    </source>
</evidence>
<proteinExistence type="predicted"/>
<organism evidence="2 3">
    <name type="scientific">Solea senegalensis</name>
    <name type="common">Senegalese sole</name>
    <dbReference type="NCBI Taxonomy" id="28829"/>
    <lineage>
        <taxon>Eukaryota</taxon>
        <taxon>Metazoa</taxon>
        <taxon>Chordata</taxon>
        <taxon>Craniata</taxon>
        <taxon>Vertebrata</taxon>
        <taxon>Euteleostomi</taxon>
        <taxon>Actinopterygii</taxon>
        <taxon>Neopterygii</taxon>
        <taxon>Teleostei</taxon>
        <taxon>Neoteleostei</taxon>
        <taxon>Acanthomorphata</taxon>
        <taxon>Carangaria</taxon>
        <taxon>Pleuronectiformes</taxon>
        <taxon>Pleuronectoidei</taxon>
        <taxon>Soleidae</taxon>
        <taxon>Solea</taxon>
    </lineage>
</organism>
<sequence length="66" mass="6742">MKRWKSLTMTGSTMKECGTQERSSGPAPSGGHPGAAGLHTQDDHREVGGGGGAAGGHRAVTDRLEL</sequence>
<gene>
    <name evidence="2" type="ORF">JOB18_007218</name>
</gene>
<keyword evidence="3" id="KW-1185">Reference proteome</keyword>
<evidence type="ECO:0000313" key="3">
    <source>
        <dbReference type="Proteomes" id="UP000693946"/>
    </source>
</evidence>
<protein>
    <submittedName>
        <fullName evidence="2">Uncharacterized protein</fullName>
    </submittedName>
</protein>
<dbReference type="AlphaFoldDB" id="A0AAV6S756"/>
<dbReference type="EMBL" id="JAGKHQ010000006">
    <property type="protein sequence ID" value="KAG7513414.1"/>
    <property type="molecule type" value="Genomic_DNA"/>
</dbReference>
<accession>A0AAV6S756</accession>
<reference evidence="2 3" key="1">
    <citation type="journal article" date="2021" name="Sci. Rep.">
        <title>Chromosome anchoring in Senegalese sole (Solea senegalensis) reveals sex-associated markers and genome rearrangements in flatfish.</title>
        <authorList>
            <person name="Guerrero-Cozar I."/>
            <person name="Gomez-Garrido J."/>
            <person name="Berbel C."/>
            <person name="Martinez-Blanch J.F."/>
            <person name="Alioto T."/>
            <person name="Claros M.G."/>
            <person name="Gagnaire P.A."/>
            <person name="Manchado M."/>
        </authorList>
    </citation>
    <scope>NUCLEOTIDE SEQUENCE [LARGE SCALE GENOMIC DNA]</scope>
    <source>
        <strain evidence="2">Sse05_10M</strain>
    </source>
</reference>
<dbReference type="Proteomes" id="UP000693946">
    <property type="component" value="Linkage Group LG14"/>
</dbReference>